<dbReference type="Proteomes" id="UP000695007">
    <property type="component" value="Unplaced"/>
</dbReference>
<dbReference type="GO" id="GO:0008270">
    <property type="term" value="F:zinc ion binding"/>
    <property type="evidence" value="ECO:0007669"/>
    <property type="project" value="UniProtKB-KW"/>
</dbReference>
<comment type="function">
    <text evidence="12">Protein-lysine N-methyltransferase. Monomethylates PRMT5, modulating its transcriptional activity. May also act as a histone methyltransferase. Plays a critical role in cardiac development. Acts as a key epigenetic regulator of gene expression during cardiac development via its dual activities as a methyltransferase and negative regulator of HDAC1.</text>
</comment>
<feature type="domain" description="MYND-type" evidence="17">
    <location>
        <begin position="291"/>
        <end position="334"/>
    </location>
</feature>
<feature type="domain" description="SET" evidence="16">
    <location>
        <begin position="246"/>
        <end position="534"/>
    </location>
</feature>
<dbReference type="PANTHER" id="PTHR46165">
    <property type="entry name" value="SET AND MYND DOMAIN-CONTAINING PROTEIN 4"/>
    <property type="match status" value="1"/>
</dbReference>
<keyword evidence="8 15" id="KW-0863">Zinc-finger</keyword>
<evidence type="ECO:0000256" key="7">
    <source>
        <dbReference type="ARBA" id="ARBA00022723"/>
    </source>
</evidence>
<evidence type="ECO:0000256" key="3">
    <source>
        <dbReference type="ARBA" id="ARBA00022490"/>
    </source>
</evidence>
<evidence type="ECO:0000256" key="12">
    <source>
        <dbReference type="ARBA" id="ARBA00093423"/>
    </source>
</evidence>
<dbReference type="Pfam" id="PF00856">
    <property type="entry name" value="SET"/>
    <property type="match status" value="1"/>
</dbReference>
<dbReference type="Pfam" id="PF01753">
    <property type="entry name" value="zf-MYND"/>
    <property type="match status" value="1"/>
</dbReference>
<dbReference type="GeneID" id="105362260"/>
<dbReference type="PANTHER" id="PTHR46165:SF2">
    <property type="entry name" value="SET AND MYND DOMAIN-CONTAINING PROTEIN 4"/>
    <property type="match status" value="1"/>
</dbReference>
<reference evidence="19" key="1">
    <citation type="submission" date="2025-08" db="UniProtKB">
        <authorList>
            <consortium name="RefSeq"/>
        </authorList>
    </citation>
    <scope>IDENTIFICATION</scope>
</reference>
<dbReference type="CDD" id="cd10536">
    <property type="entry name" value="SET_SMYD4"/>
    <property type="match status" value="1"/>
</dbReference>
<evidence type="ECO:0000256" key="14">
    <source>
        <dbReference type="ARBA" id="ARBA00093680"/>
    </source>
</evidence>
<evidence type="ECO:0000256" key="9">
    <source>
        <dbReference type="ARBA" id="ARBA00022833"/>
    </source>
</evidence>
<dbReference type="KEGG" id="csol:105362260"/>
<dbReference type="AlphaFoldDB" id="A0AAJ6YH43"/>
<keyword evidence="10" id="KW-0539">Nucleus</keyword>
<dbReference type="SUPFAM" id="SSF82199">
    <property type="entry name" value="SET domain"/>
    <property type="match status" value="1"/>
</dbReference>
<keyword evidence="18" id="KW-1185">Reference proteome</keyword>
<dbReference type="GO" id="GO:0005634">
    <property type="term" value="C:nucleus"/>
    <property type="evidence" value="ECO:0007669"/>
    <property type="project" value="UniProtKB-SubCell"/>
</dbReference>
<proteinExistence type="predicted"/>
<evidence type="ECO:0000256" key="1">
    <source>
        <dbReference type="ARBA" id="ARBA00004123"/>
    </source>
</evidence>
<evidence type="ECO:0000256" key="2">
    <source>
        <dbReference type="ARBA" id="ARBA00004496"/>
    </source>
</evidence>
<gene>
    <name evidence="19" type="primary">LOC105362260</name>
</gene>
<dbReference type="Gene3D" id="6.10.140.2220">
    <property type="match status" value="1"/>
</dbReference>
<comment type="subcellular location">
    <subcellularLocation>
        <location evidence="2">Cytoplasm</location>
    </subcellularLocation>
    <subcellularLocation>
        <location evidence="1">Nucleus</location>
    </subcellularLocation>
</comment>
<evidence type="ECO:0000256" key="8">
    <source>
        <dbReference type="ARBA" id="ARBA00022771"/>
    </source>
</evidence>
<dbReference type="PROSITE" id="PS50280">
    <property type="entry name" value="SET"/>
    <property type="match status" value="1"/>
</dbReference>
<dbReference type="GO" id="GO:0005737">
    <property type="term" value="C:cytoplasm"/>
    <property type="evidence" value="ECO:0007669"/>
    <property type="project" value="UniProtKB-SubCell"/>
</dbReference>
<dbReference type="GO" id="GO:0032259">
    <property type="term" value="P:methylation"/>
    <property type="evidence" value="ECO:0007669"/>
    <property type="project" value="UniProtKB-KW"/>
</dbReference>
<dbReference type="InterPro" id="IPR052097">
    <property type="entry name" value="SET-MYND_domain_protein"/>
</dbReference>
<dbReference type="InterPro" id="IPR046341">
    <property type="entry name" value="SET_dom_sf"/>
</dbReference>
<dbReference type="InterPro" id="IPR001214">
    <property type="entry name" value="SET_dom"/>
</dbReference>
<sequence length="674" mass="77742">MNFRFFPEFERHAQRVISSDEFRDRFEALSRSGDRPGMIRISLEALGDPDISIGDMYRGKNEARSKELRREATVAGEVAHPDKAAAILTEALALAPSRSQLFFEILVQRARASYRQGHLMRCAKDCQYFEEVISRVQDQAFMEESRVDVLLLHSDCYKDLGASSRSNGYLNEAMRCIRELASKRCDEDYQGDDYDERFRIEKLELLKYFLNRKQQRVDNTDKPLRAEENVPVVEGKTNDFLSSCSDAIALGNDKMKGRFLYAVRDIDPGSVLIVDRPFSFSTDIAALHKNCLYCHASLRLQDVITVPCQNCQTVRYCSQKCCEFAWDEFHKFECQIFDYFYENKIQKTNSLLAYRTVITALYNQNFELNVNQEFLQVHSNDKNPLDISILKTYEPQDYKTVFSLETNCALSNPKDNLERAIQSIFFAKCLIYSLNYFHSEANDYKKHLQILAVALLHNMQTINCNAYEIVENIRDEETKILEPHNVGGAIYTSVSLSNHSCYPNIVRHSFPNGIVVVKSIRFISKSSEILDCYGQHFIENKKDLRRKLLAEKYYFKCQCQACSADWPMTLPNDQFNFKCRTCSKPCRRTRTTVQCTVCNKKIEISKFCNLLKNSIKKRLTALTKMYDGNYNEALPLLLEHAKCIDEILVEPSLEAIKTQQSIIQCLNATSSTSI</sequence>
<dbReference type="GO" id="GO:0008757">
    <property type="term" value="F:S-adenosylmethionine-dependent methyltransferase activity"/>
    <property type="evidence" value="ECO:0007669"/>
    <property type="project" value="UniProtKB-ARBA"/>
</dbReference>
<evidence type="ECO:0000256" key="15">
    <source>
        <dbReference type="PROSITE-ProRule" id="PRU00134"/>
    </source>
</evidence>
<dbReference type="InterPro" id="IPR044421">
    <property type="entry name" value="SMYD4_SET"/>
</dbReference>
<keyword evidence="7" id="KW-0479">Metal-binding</keyword>
<evidence type="ECO:0000259" key="16">
    <source>
        <dbReference type="PROSITE" id="PS50280"/>
    </source>
</evidence>
<dbReference type="Gene3D" id="1.10.220.160">
    <property type="match status" value="1"/>
</dbReference>
<organism evidence="18 19">
    <name type="scientific">Ceratosolen solmsi marchali</name>
    <dbReference type="NCBI Taxonomy" id="326594"/>
    <lineage>
        <taxon>Eukaryota</taxon>
        <taxon>Metazoa</taxon>
        <taxon>Ecdysozoa</taxon>
        <taxon>Arthropoda</taxon>
        <taxon>Hexapoda</taxon>
        <taxon>Insecta</taxon>
        <taxon>Pterygota</taxon>
        <taxon>Neoptera</taxon>
        <taxon>Endopterygota</taxon>
        <taxon>Hymenoptera</taxon>
        <taxon>Apocrita</taxon>
        <taxon>Proctotrupomorpha</taxon>
        <taxon>Chalcidoidea</taxon>
        <taxon>Agaonidae</taxon>
        <taxon>Agaoninae</taxon>
        <taxon>Ceratosolen</taxon>
    </lineage>
</organism>
<dbReference type="SUPFAM" id="SSF144232">
    <property type="entry name" value="HIT/MYND zinc finger-like"/>
    <property type="match status" value="1"/>
</dbReference>
<evidence type="ECO:0000259" key="17">
    <source>
        <dbReference type="PROSITE" id="PS50865"/>
    </source>
</evidence>
<dbReference type="InterPro" id="IPR002893">
    <property type="entry name" value="Znf_MYND"/>
</dbReference>
<evidence type="ECO:0000256" key="10">
    <source>
        <dbReference type="ARBA" id="ARBA00023242"/>
    </source>
</evidence>
<dbReference type="GO" id="GO:0008170">
    <property type="term" value="F:N-methyltransferase activity"/>
    <property type="evidence" value="ECO:0007669"/>
    <property type="project" value="UniProtKB-ARBA"/>
</dbReference>
<dbReference type="RefSeq" id="XP_011497960.1">
    <property type="nucleotide sequence ID" value="XM_011499658.1"/>
</dbReference>
<evidence type="ECO:0000256" key="13">
    <source>
        <dbReference type="ARBA" id="ARBA00093635"/>
    </source>
</evidence>
<dbReference type="GO" id="GO:0042826">
    <property type="term" value="F:histone deacetylase binding"/>
    <property type="evidence" value="ECO:0007669"/>
    <property type="project" value="TreeGrafter"/>
</dbReference>
<keyword evidence="3" id="KW-0963">Cytoplasm</keyword>
<evidence type="ECO:0000313" key="18">
    <source>
        <dbReference type="Proteomes" id="UP000695007"/>
    </source>
</evidence>
<keyword evidence="6" id="KW-0949">S-adenosyl-L-methionine</keyword>
<keyword evidence="4" id="KW-0489">Methyltransferase</keyword>
<evidence type="ECO:0000313" key="19">
    <source>
        <dbReference type="RefSeq" id="XP_011497960.1"/>
    </source>
</evidence>
<keyword evidence="9" id="KW-0862">Zinc</keyword>
<protein>
    <recommendedName>
        <fullName evidence="13">Protein-lysine N-methyltransferase SMYD4</fullName>
    </recommendedName>
    <alternativeName>
        <fullName evidence="14">SET and MYND domain-containing protein 4</fullName>
    </alternativeName>
</protein>
<evidence type="ECO:0000256" key="5">
    <source>
        <dbReference type="ARBA" id="ARBA00022679"/>
    </source>
</evidence>
<name>A0AAJ6YH43_9HYME</name>
<dbReference type="GO" id="GO:0008276">
    <property type="term" value="F:protein methyltransferase activity"/>
    <property type="evidence" value="ECO:0007669"/>
    <property type="project" value="UniProtKB-ARBA"/>
</dbReference>
<comment type="catalytic activity">
    <reaction evidence="11">
        <text>L-lysyl-[protein] + S-adenosyl-L-methionine = N(6)-methyl-L-lysyl-[protein] + S-adenosyl-L-homocysteine + H(+)</text>
        <dbReference type="Rhea" id="RHEA:51736"/>
        <dbReference type="Rhea" id="RHEA-COMP:9752"/>
        <dbReference type="Rhea" id="RHEA-COMP:13053"/>
        <dbReference type="ChEBI" id="CHEBI:15378"/>
        <dbReference type="ChEBI" id="CHEBI:29969"/>
        <dbReference type="ChEBI" id="CHEBI:57856"/>
        <dbReference type="ChEBI" id="CHEBI:59789"/>
        <dbReference type="ChEBI" id="CHEBI:61929"/>
    </reaction>
</comment>
<keyword evidence="5" id="KW-0808">Transferase</keyword>
<accession>A0AAJ6YH43</accession>
<evidence type="ECO:0000256" key="6">
    <source>
        <dbReference type="ARBA" id="ARBA00022691"/>
    </source>
</evidence>
<evidence type="ECO:0000256" key="4">
    <source>
        <dbReference type="ARBA" id="ARBA00022603"/>
    </source>
</evidence>
<evidence type="ECO:0000256" key="11">
    <source>
        <dbReference type="ARBA" id="ARBA00048985"/>
    </source>
</evidence>
<dbReference type="PROSITE" id="PS50865">
    <property type="entry name" value="ZF_MYND_2"/>
    <property type="match status" value="1"/>
</dbReference>
<dbReference type="Gene3D" id="2.170.270.10">
    <property type="entry name" value="SET domain"/>
    <property type="match status" value="1"/>
</dbReference>